<dbReference type="PANTHER" id="PTHR14134:SF2">
    <property type="entry name" value="E3 UBIQUITIN-PROTEIN LIGASE RAD18"/>
    <property type="match status" value="1"/>
</dbReference>
<dbReference type="PANTHER" id="PTHR14134">
    <property type="entry name" value="E3 UBIQUITIN-PROTEIN LIGASE RAD18"/>
    <property type="match status" value="1"/>
</dbReference>
<dbReference type="InterPro" id="IPR013083">
    <property type="entry name" value="Znf_RING/FYVE/PHD"/>
</dbReference>
<dbReference type="GO" id="GO:0003697">
    <property type="term" value="F:single-stranded DNA binding"/>
    <property type="evidence" value="ECO:0007669"/>
    <property type="project" value="UniProtKB-UniRule"/>
</dbReference>
<evidence type="ECO:0000256" key="4">
    <source>
        <dbReference type="ARBA" id="ARBA00009506"/>
    </source>
</evidence>
<dbReference type="SMART" id="SM00184">
    <property type="entry name" value="RING"/>
    <property type="match status" value="1"/>
</dbReference>
<keyword evidence="14 17" id="KW-0234">DNA repair</keyword>
<comment type="subcellular location">
    <subcellularLocation>
        <location evidence="2 18">Nucleus</location>
    </subcellularLocation>
</comment>
<dbReference type="Pfam" id="PF13923">
    <property type="entry name" value="zf-C3HC4_2"/>
    <property type="match status" value="1"/>
</dbReference>
<feature type="domain" description="UBZ4-type" evidence="22">
    <location>
        <begin position="180"/>
        <end position="208"/>
    </location>
</feature>
<evidence type="ECO:0000259" key="21">
    <source>
        <dbReference type="PROSITE" id="PS50800"/>
    </source>
</evidence>
<keyword evidence="7 18" id="KW-0808">Transferase</keyword>
<dbReference type="AlphaFoldDB" id="A0A507B5F0"/>
<gene>
    <name evidence="23" type="ORF">E0L32_004873</name>
</gene>
<feature type="compositionally biased region" description="Polar residues" evidence="19">
    <location>
        <begin position="201"/>
        <end position="221"/>
    </location>
</feature>
<dbReference type="EC" id="2.3.2.27" evidence="5 18"/>
<evidence type="ECO:0000256" key="17">
    <source>
        <dbReference type="PROSITE-ProRule" id="PRU01256"/>
    </source>
</evidence>
<reference evidence="23 24" key="1">
    <citation type="submission" date="2019-06" db="EMBL/GenBank/DDBJ databases">
        <title>Draft genome sequence of the filamentous fungus Phialemoniopsis curvata isolated from diesel fuel.</title>
        <authorList>
            <person name="Varaljay V.A."/>
            <person name="Lyon W.J."/>
            <person name="Crouch A.L."/>
            <person name="Drake C.E."/>
            <person name="Hollomon J.M."/>
            <person name="Nadeau L.J."/>
            <person name="Nunn H.S."/>
            <person name="Stevenson B.S."/>
            <person name="Bojanowski C.L."/>
            <person name="Crookes-Goodson W.J."/>
        </authorList>
    </citation>
    <scope>NUCLEOTIDE SEQUENCE [LARGE SCALE GENOMIC DNA]</scope>
    <source>
        <strain evidence="23 24">D216</strain>
    </source>
</reference>
<keyword evidence="8 18" id="KW-0479">Metal-binding</keyword>
<dbReference type="GO" id="GO:0006281">
    <property type="term" value="P:DNA repair"/>
    <property type="evidence" value="ECO:0007669"/>
    <property type="project" value="UniProtKB-KW"/>
</dbReference>
<dbReference type="GO" id="GO:0006301">
    <property type="term" value="P:DNA damage tolerance"/>
    <property type="evidence" value="ECO:0007669"/>
    <property type="project" value="InterPro"/>
</dbReference>
<dbReference type="SUPFAM" id="SSF57850">
    <property type="entry name" value="RING/U-box"/>
    <property type="match status" value="1"/>
</dbReference>
<dbReference type="InParanoid" id="A0A507B5F0"/>
<evidence type="ECO:0000256" key="12">
    <source>
        <dbReference type="ARBA" id="ARBA00022833"/>
    </source>
</evidence>
<proteinExistence type="inferred from homology"/>
<dbReference type="SMART" id="SM00513">
    <property type="entry name" value="SAP"/>
    <property type="match status" value="1"/>
</dbReference>
<dbReference type="SMART" id="SM00734">
    <property type="entry name" value="ZnF_Rad18"/>
    <property type="match status" value="1"/>
</dbReference>
<dbReference type="GO" id="GO:0097505">
    <property type="term" value="C:Rad6-Rad18 complex"/>
    <property type="evidence" value="ECO:0007669"/>
    <property type="project" value="TreeGrafter"/>
</dbReference>
<feature type="domain" description="RING-type" evidence="20">
    <location>
        <begin position="39"/>
        <end position="77"/>
    </location>
</feature>
<keyword evidence="13 18" id="KW-0238">DNA-binding</keyword>
<dbReference type="RefSeq" id="XP_030996754.1">
    <property type="nucleotide sequence ID" value="XM_031139331.1"/>
</dbReference>
<dbReference type="OrthoDB" id="9049620at2759"/>
<evidence type="ECO:0000256" key="13">
    <source>
        <dbReference type="ARBA" id="ARBA00023125"/>
    </source>
</evidence>
<evidence type="ECO:0000256" key="3">
    <source>
        <dbReference type="ARBA" id="ARBA00004906"/>
    </source>
</evidence>
<dbReference type="FunFam" id="3.30.40.10:FF:000172">
    <property type="entry name" value="E3 ubiquitin-protein ligase RAD18"/>
    <property type="match status" value="1"/>
</dbReference>
<keyword evidence="11 18" id="KW-0833">Ubl conjugation pathway</keyword>
<evidence type="ECO:0000256" key="18">
    <source>
        <dbReference type="RuleBase" id="RU368093"/>
    </source>
</evidence>
<evidence type="ECO:0000256" key="1">
    <source>
        <dbReference type="ARBA" id="ARBA00000900"/>
    </source>
</evidence>
<dbReference type="EMBL" id="SKBQ01000024">
    <property type="protein sequence ID" value="TPX15043.1"/>
    <property type="molecule type" value="Genomic_DNA"/>
</dbReference>
<keyword evidence="24" id="KW-1185">Reference proteome</keyword>
<evidence type="ECO:0000256" key="11">
    <source>
        <dbReference type="ARBA" id="ARBA00022786"/>
    </source>
</evidence>
<evidence type="ECO:0000256" key="5">
    <source>
        <dbReference type="ARBA" id="ARBA00012483"/>
    </source>
</evidence>
<comment type="caution">
    <text evidence="23">The sequence shown here is derived from an EMBL/GenBank/DDBJ whole genome shotgun (WGS) entry which is preliminary data.</text>
</comment>
<dbReference type="PROSITE" id="PS00518">
    <property type="entry name" value="ZF_RING_1"/>
    <property type="match status" value="1"/>
</dbReference>
<comment type="similarity">
    <text evidence="4 18">Belongs to the RAD18 family.</text>
</comment>
<dbReference type="PROSITE" id="PS50800">
    <property type="entry name" value="SAP"/>
    <property type="match status" value="1"/>
</dbReference>
<evidence type="ECO:0000256" key="15">
    <source>
        <dbReference type="ARBA" id="ARBA00023242"/>
    </source>
</evidence>
<evidence type="ECO:0000259" key="22">
    <source>
        <dbReference type="PROSITE" id="PS51908"/>
    </source>
</evidence>
<dbReference type="InterPro" id="IPR001841">
    <property type="entry name" value="Znf_RING"/>
</dbReference>
<comment type="pathway">
    <text evidence="3 18">Protein modification; protein ubiquitination.</text>
</comment>
<evidence type="ECO:0000256" key="14">
    <source>
        <dbReference type="ARBA" id="ARBA00023204"/>
    </source>
</evidence>
<feature type="compositionally biased region" description="Polar residues" evidence="19">
    <location>
        <begin position="363"/>
        <end position="372"/>
    </location>
</feature>
<feature type="region of interest" description="Disordered" evidence="19">
    <location>
        <begin position="350"/>
        <end position="449"/>
    </location>
</feature>
<evidence type="ECO:0000256" key="2">
    <source>
        <dbReference type="ARBA" id="ARBA00004123"/>
    </source>
</evidence>
<dbReference type="STRING" id="1093900.A0A507B5F0"/>
<dbReference type="FunCoup" id="A0A507B5F0">
    <property type="interactions" value="282"/>
</dbReference>
<dbReference type="GO" id="GO:0005634">
    <property type="term" value="C:nucleus"/>
    <property type="evidence" value="ECO:0007669"/>
    <property type="project" value="UniProtKB-SubCell"/>
</dbReference>
<organism evidence="23 24">
    <name type="scientific">Thyridium curvatum</name>
    <dbReference type="NCBI Taxonomy" id="1093900"/>
    <lineage>
        <taxon>Eukaryota</taxon>
        <taxon>Fungi</taxon>
        <taxon>Dikarya</taxon>
        <taxon>Ascomycota</taxon>
        <taxon>Pezizomycotina</taxon>
        <taxon>Sordariomycetes</taxon>
        <taxon>Sordariomycetidae</taxon>
        <taxon>Thyridiales</taxon>
        <taxon>Thyridiaceae</taxon>
        <taxon>Thyridium</taxon>
    </lineage>
</organism>
<evidence type="ECO:0000256" key="6">
    <source>
        <dbReference type="ARBA" id="ARBA00015551"/>
    </source>
</evidence>
<feature type="domain" description="SAP" evidence="21">
    <location>
        <begin position="244"/>
        <end position="278"/>
    </location>
</feature>
<dbReference type="Gene3D" id="3.30.40.10">
    <property type="entry name" value="Zinc/RING finger domain, C3HC4 (zinc finger)"/>
    <property type="match status" value="1"/>
</dbReference>
<dbReference type="NCBIfam" id="TIGR00599">
    <property type="entry name" value="rad18"/>
    <property type="match status" value="1"/>
</dbReference>
<dbReference type="UniPathway" id="UPA00143"/>
<name>A0A507B5F0_9PEZI</name>
<evidence type="ECO:0000256" key="8">
    <source>
        <dbReference type="ARBA" id="ARBA00022723"/>
    </source>
</evidence>
<keyword evidence="12 18" id="KW-0862">Zinc</keyword>
<dbReference type="InterPro" id="IPR017907">
    <property type="entry name" value="Znf_RING_CS"/>
</dbReference>
<dbReference type="GO" id="GO:0006513">
    <property type="term" value="P:protein monoubiquitination"/>
    <property type="evidence" value="ECO:0007669"/>
    <property type="project" value="InterPro"/>
</dbReference>
<comment type="function">
    <text evidence="18">E3 RING-finger protein, member of the UBC2/RAD6 epistasis group. Associates to the E2 ubiquitin conjugating enzyme UBC2/RAD6 to form the UBC2-RAD18 ubiquitin ligase complex involved in postreplicative repair (PRR) of damaged DNA.</text>
</comment>
<dbReference type="GO" id="GO:0061630">
    <property type="term" value="F:ubiquitin protein ligase activity"/>
    <property type="evidence" value="ECO:0007669"/>
    <property type="project" value="UniProtKB-UniRule"/>
</dbReference>
<evidence type="ECO:0000313" key="24">
    <source>
        <dbReference type="Proteomes" id="UP000319257"/>
    </source>
</evidence>
<sequence>MEASINDAFPASNHDVPDSTDWLGTPLASLMPVEQAFRCHVCKDFYNSPMLTSCNHTFCSLCIRRCLSVEGKCPLCRMSDQESKLRGNWALREAVDAFTKARPAILSVAKNPPVVVVSQSPKRKAMQDGVEESEPQAKRTRTSARLSKTRAAEATAVMAQEEAGLPGDNDGADYEPDDGLVACPICQKRMKDWQVDKHLDTSCSGVPQQRTTPRPIQTGFGSNKDGAPAKTSQPLPERLPSLSYSLLNDNALRKKLAALGISTNGPRQLLERRHKEWITIWNANCDSAHPKRRADLLHDLDVWERTLGGRAPVASRAANVGAQIKDKDFDGAAWSARHDTSFKDLIANARKSRSKAEQRKPSTDTATDSGLSSDPGLDQRTVTDLAETPSSQTQKRGPEVVNAEIIAPINRAGMEREKSPYADGLSSTTAIDITPAGGDARHGVDETIS</sequence>
<keyword evidence="9 17" id="KW-0227">DNA damage</keyword>
<dbReference type="InterPro" id="IPR006642">
    <property type="entry name" value="Rad18_UBZ4"/>
</dbReference>
<evidence type="ECO:0000259" key="20">
    <source>
        <dbReference type="PROSITE" id="PS50089"/>
    </source>
</evidence>
<dbReference type="CDD" id="cd23148">
    <property type="entry name" value="RING-HC_ScRAD18-like"/>
    <property type="match status" value="1"/>
</dbReference>
<evidence type="ECO:0000256" key="7">
    <source>
        <dbReference type="ARBA" id="ARBA00022679"/>
    </source>
</evidence>
<dbReference type="GO" id="GO:0008270">
    <property type="term" value="F:zinc ion binding"/>
    <property type="evidence" value="ECO:0007669"/>
    <property type="project" value="UniProtKB-KW"/>
</dbReference>
<dbReference type="InterPro" id="IPR003034">
    <property type="entry name" value="SAP_dom"/>
</dbReference>
<evidence type="ECO:0000256" key="19">
    <source>
        <dbReference type="SAM" id="MobiDB-lite"/>
    </source>
</evidence>
<feature type="compositionally biased region" description="Basic and acidic residues" evidence="19">
    <location>
        <begin position="439"/>
        <end position="449"/>
    </location>
</feature>
<dbReference type="Pfam" id="PF02037">
    <property type="entry name" value="SAP"/>
    <property type="match status" value="1"/>
</dbReference>
<evidence type="ECO:0000256" key="9">
    <source>
        <dbReference type="ARBA" id="ARBA00022763"/>
    </source>
</evidence>
<dbReference type="InterPro" id="IPR039577">
    <property type="entry name" value="Rad18"/>
</dbReference>
<dbReference type="InterPro" id="IPR004580">
    <property type="entry name" value="Rad18_fungi"/>
</dbReference>
<evidence type="ECO:0000313" key="23">
    <source>
        <dbReference type="EMBL" id="TPX15043.1"/>
    </source>
</evidence>
<evidence type="ECO:0000256" key="16">
    <source>
        <dbReference type="PROSITE-ProRule" id="PRU00175"/>
    </source>
</evidence>
<keyword evidence="10 16" id="KW-0863">Zinc-finger</keyword>
<protein>
    <recommendedName>
        <fullName evidence="6 18">Postreplication repair E3 ubiquitin-protein ligase RAD18</fullName>
        <ecNumber evidence="5 18">2.3.2.27</ecNumber>
    </recommendedName>
    <alternativeName>
        <fullName evidence="18">RING-type E3 ubiquitin transferase RAD18</fullName>
    </alternativeName>
</protein>
<dbReference type="GeneID" id="41972320"/>
<feature type="region of interest" description="Disordered" evidence="19">
    <location>
        <begin position="201"/>
        <end position="237"/>
    </location>
</feature>
<dbReference type="PROSITE" id="PS51908">
    <property type="entry name" value="ZF_UBZ4"/>
    <property type="match status" value="1"/>
</dbReference>
<feature type="region of interest" description="Disordered" evidence="19">
    <location>
        <begin position="118"/>
        <end position="153"/>
    </location>
</feature>
<dbReference type="PROSITE" id="PS50089">
    <property type="entry name" value="ZF_RING_2"/>
    <property type="match status" value="1"/>
</dbReference>
<comment type="catalytic activity">
    <reaction evidence="1 18">
        <text>S-ubiquitinyl-[E2 ubiquitin-conjugating enzyme]-L-cysteine + [acceptor protein]-L-lysine = [E2 ubiquitin-conjugating enzyme]-L-cysteine + N(6)-ubiquitinyl-[acceptor protein]-L-lysine.</text>
        <dbReference type="EC" id="2.3.2.27"/>
    </reaction>
</comment>
<evidence type="ECO:0000256" key="10">
    <source>
        <dbReference type="ARBA" id="ARBA00022771"/>
    </source>
</evidence>
<keyword evidence="15 18" id="KW-0539">Nucleus</keyword>
<dbReference type="Proteomes" id="UP000319257">
    <property type="component" value="Unassembled WGS sequence"/>
</dbReference>
<accession>A0A507B5F0</accession>
<comment type="subunit">
    <text evidence="18">Interacts with E2 UBC2, forming a complex with ubiquitin ligase activity.</text>
</comment>